<feature type="DNA-binding region" description="H-T-H motif" evidence="4">
    <location>
        <begin position="57"/>
        <end position="76"/>
    </location>
</feature>
<evidence type="ECO:0000256" key="3">
    <source>
        <dbReference type="ARBA" id="ARBA00023163"/>
    </source>
</evidence>
<dbReference type="AlphaFoldDB" id="A0A3P1WZI6"/>
<comment type="caution">
    <text evidence="6">The sequence shown here is derived from an EMBL/GenBank/DDBJ whole genome shotgun (WGS) entry which is preliminary data.</text>
</comment>
<accession>A0A3P1WZI6</accession>
<dbReference type="SUPFAM" id="SSF46689">
    <property type="entry name" value="Homeodomain-like"/>
    <property type="match status" value="1"/>
</dbReference>
<evidence type="ECO:0000313" key="6">
    <source>
        <dbReference type="EMBL" id="RRD51097.1"/>
    </source>
</evidence>
<evidence type="ECO:0000256" key="4">
    <source>
        <dbReference type="PROSITE-ProRule" id="PRU00335"/>
    </source>
</evidence>
<keyword evidence="2 4" id="KW-0238">DNA-binding</keyword>
<evidence type="ECO:0000313" key="7">
    <source>
        <dbReference type="Proteomes" id="UP000280935"/>
    </source>
</evidence>
<keyword evidence="1" id="KW-0805">Transcription regulation</keyword>
<dbReference type="InterPro" id="IPR009057">
    <property type="entry name" value="Homeodomain-like_sf"/>
</dbReference>
<gene>
    <name evidence="6" type="ORF">EII35_01460</name>
</gene>
<dbReference type="Pfam" id="PF00440">
    <property type="entry name" value="TetR_N"/>
    <property type="match status" value="1"/>
</dbReference>
<evidence type="ECO:0000256" key="1">
    <source>
        <dbReference type="ARBA" id="ARBA00023015"/>
    </source>
</evidence>
<organism evidence="6 7">
    <name type="scientific">Arachnia propionica</name>
    <dbReference type="NCBI Taxonomy" id="1750"/>
    <lineage>
        <taxon>Bacteria</taxon>
        <taxon>Bacillati</taxon>
        <taxon>Actinomycetota</taxon>
        <taxon>Actinomycetes</taxon>
        <taxon>Propionibacteriales</taxon>
        <taxon>Propionibacteriaceae</taxon>
        <taxon>Arachnia</taxon>
    </lineage>
</organism>
<dbReference type="PANTHER" id="PTHR30055:SF234">
    <property type="entry name" value="HTH-TYPE TRANSCRIPTIONAL REGULATOR BETI"/>
    <property type="match status" value="1"/>
</dbReference>
<protein>
    <submittedName>
        <fullName evidence="6">TetR/AcrR family transcriptional regulator</fullName>
    </submittedName>
</protein>
<evidence type="ECO:0000256" key="2">
    <source>
        <dbReference type="ARBA" id="ARBA00023125"/>
    </source>
</evidence>
<reference evidence="6 7" key="1">
    <citation type="submission" date="2018-11" db="EMBL/GenBank/DDBJ databases">
        <title>Genomes From Bacteria Associated with the Canine Oral Cavity: a Test Case for Automated Genome-Based Taxonomic Assignment.</title>
        <authorList>
            <person name="Coil D.A."/>
            <person name="Jospin G."/>
            <person name="Darling A.E."/>
            <person name="Wallis C."/>
            <person name="Davis I.J."/>
            <person name="Harris S."/>
            <person name="Eisen J.A."/>
            <person name="Holcombe L.J."/>
            <person name="O'Flynn C."/>
        </authorList>
    </citation>
    <scope>NUCLEOTIDE SEQUENCE [LARGE SCALE GENOMIC DNA]</scope>
    <source>
        <strain evidence="6 7">OH2822_COT-296</strain>
    </source>
</reference>
<dbReference type="GO" id="GO:0003700">
    <property type="term" value="F:DNA-binding transcription factor activity"/>
    <property type="evidence" value="ECO:0007669"/>
    <property type="project" value="TreeGrafter"/>
</dbReference>
<dbReference type="Gene3D" id="1.10.357.10">
    <property type="entry name" value="Tetracycline Repressor, domain 2"/>
    <property type="match status" value="1"/>
</dbReference>
<name>A0A3P1WZI6_9ACTN</name>
<sequence length="235" mass="26183">MNLVQQALLKWIQQGYSEAMSPPDKEGRRRLRPDARRATILAAARELFLQRPYRDVTIAAVAQAAQSSTGLVYRYHESKESLYAELMLESVIDLMARHVAAQRATPPGAGPGVLVRVALEVHFDHVASRSGAWMSPHWSQAEEPPMMRRLRDELRERYASGLVRLIGGVNGRREEYAVWGWLGQVEAAGHRWLELGCPASDREPLMSSLLQGLAGALGGAWSRSERPAQWRHAAG</sequence>
<evidence type="ECO:0000259" key="5">
    <source>
        <dbReference type="PROSITE" id="PS50977"/>
    </source>
</evidence>
<dbReference type="InterPro" id="IPR001647">
    <property type="entry name" value="HTH_TetR"/>
</dbReference>
<proteinExistence type="predicted"/>
<dbReference type="PROSITE" id="PS50977">
    <property type="entry name" value="HTH_TETR_2"/>
    <property type="match status" value="1"/>
</dbReference>
<dbReference type="EMBL" id="RQYT01000002">
    <property type="protein sequence ID" value="RRD51097.1"/>
    <property type="molecule type" value="Genomic_DNA"/>
</dbReference>
<dbReference type="PRINTS" id="PR00455">
    <property type="entry name" value="HTHTETR"/>
</dbReference>
<keyword evidence="3" id="KW-0804">Transcription</keyword>
<feature type="domain" description="HTH tetR-type" evidence="5">
    <location>
        <begin position="34"/>
        <end position="94"/>
    </location>
</feature>
<dbReference type="Proteomes" id="UP000280935">
    <property type="component" value="Unassembled WGS sequence"/>
</dbReference>
<dbReference type="GO" id="GO:0000976">
    <property type="term" value="F:transcription cis-regulatory region binding"/>
    <property type="evidence" value="ECO:0007669"/>
    <property type="project" value="TreeGrafter"/>
</dbReference>
<dbReference type="InterPro" id="IPR050109">
    <property type="entry name" value="HTH-type_TetR-like_transc_reg"/>
</dbReference>
<dbReference type="PANTHER" id="PTHR30055">
    <property type="entry name" value="HTH-TYPE TRANSCRIPTIONAL REGULATOR RUTR"/>
    <property type="match status" value="1"/>
</dbReference>
<dbReference type="OrthoDB" id="8479950at2"/>